<sequence length="143" mass="15909">MPLFIPVRTLRNTSNYLIVNRSPSAQLSQRANREWPSPIIISRASISYNPKSPPGAASSYPHTKNFTPPVPRVQSPKAKPRPGIPKSSLTVNNRKSVIPPPRQESSNASLGGEMPKSSIDPKKKSEEDSSLFWDIVFLSFWLE</sequence>
<comment type="caution">
    <text evidence="2">The sequence shown here is derived from an EMBL/GenBank/DDBJ whole genome shotgun (WGS) entry which is preliminary data.</text>
</comment>
<dbReference type="Proteomes" id="UP001152607">
    <property type="component" value="Unassembled WGS sequence"/>
</dbReference>
<gene>
    <name evidence="2" type="ORF">PDIGIT_LOCUS4878</name>
</gene>
<accession>A0A9W4U9I8</accession>
<dbReference type="AlphaFoldDB" id="A0A9W4U9I8"/>
<organism evidence="2 3">
    <name type="scientific">Periconia digitata</name>
    <dbReference type="NCBI Taxonomy" id="1303443"/>
    <lineage>
        <taxon>Eukaryota</taxon>
        <taxon>Fungi</taxon>
        <taxon>Dikarya</taxon>
        <taxon>Ascomycota</taxon>
        <taxon>Pezizomycotina</taxon>
        <taxon>Dothideomycetes</taxon>
        <taxon>Pleosporomycetidae</taxon>
        <taxon>Pleosporales</taxon>
        <taxon>Massarineae</taxon>
        <taxon>Periconiaceae</taxon>
        <taxon>Periconia</taxon>
    </lineage>
</organism>
<name>A0A9W4U9I8_9PLEO</name>
<evidence type="ECO:0000313" key="2">
    <source>
        <dbReference type="EMBL" id="CAI6331849.1"/>
    </source>
</evidence>
<feature type="region of interest" description="Disordered" evidence="1">
    <location>
        <begin position="46"/>
        <end position="127"/>
    </location>
</feature>
<protein>
    <submittedName>
        <fullName evidence="2">Uncharacterized protein</fullName>
    </submittedName>
</protein>
<dbReference type="EMBL" id="CAOQHR010000003">
    <property type="protein sequence ID" value="CAI6331849.1"/>
    <property type="molecule type" value="Genomic_DNA"/>
</dbReference>
<reference evidence="2" key="1">
    <citation type="submission" date="2023-01" db="EMBL/GenBank/DDBJ databases">
        <authorList>
            <person name="Van Ghelder C."/>
            <person name="Rancurel C."/>
        </authorList>
    </citation>
    <scope>NUCLEOTIDE SEQUENCE</scope>
    <source>
        <strain evidence="2">CNCM I-4278</strain>
    </source>
</reference>
<evidence type="ECO:0000256" key="1">
    <source>
        <dbReference type="SAM" id="MobiDB-lite"/>
    </source>
</evidence>
<proteinExistence type="predicted"/>
<evidence type="ECO:0000313" key="3">
    <source>
        <dbReference type="Proteomes" id="UP001152607"/>
    </source>
</evidence>
<keyword evidence="3" id="KW-1185">Reference proteome</keyword>